<proteinExistence type="predicted"/>
<evidence type="ECO:0000313" key="3">
    <source>
        <dbReference type="Proteomes" id="UP001234585"/>
    </source>
</evidence>
<keyword evidence="3" id="KW-1185">Reference proteome</keyword>
<dbReference type="InterPro" id="IPR021327">
    <property type="entry name" value="DUF2934"/>
</dbReference>
<accession>A0AA50CQB0</accession>
<evidence type="ECO:0000313" key="2">
    <source>
        <dbReference type="EMBL" id="WLR98664.1"/>
    </source>
</evidence>
<feature type="compositionally biased region" description="Acidic residues" evidence="1">
    <location>
        <begin position="40"/>
        <end position="51"/>
    </location>
</feature>
<dbReference type="EMBL" id="CP132302">
    <property type="protein sequence ID" value="WLR98664.1"/>
    <property type="molecule type" value="Genomic_DNA"/>
</dbReference>
<organism evidence="2 3">
    <name type="scientific">Shinella sumterensis</name>
    <dbReference type="NCBI Taxonomy" id="1967501"/>
    <lineage>
        <taxon>Bacteria</taxon>
        <taxon>Pseudomonadati</taxon>
        <taxon>Pseudomonadota</taxon>
        <taxon>Alphaproteobacteria</taxon>
        <taxon>Hyphomicrobiales</taxon>
        <taxon>Rhizobiaceae</taxon>
        <taxon>Shinella</taxon>
    </lineage>
</organism>
<evidence type="ECO:0000256" key="1">
    <source>
        <dbReference type="SAM" id="MobiDB-lite"/>
    </source>
</evidence>
<protein>
    <submittedName>
        <fullName evidence="2">DUF2934 domain-containing protein</fullName>
    </submittedName>
</protein>
<reference evidence="2 3" key="1">
    <citation type="submission" date="2023-08" db="EMBL/GenBank/DDBJ databases">
        <title>Pathogen: clinical or host-associated sample.</title>
        <authorList>
            <person name="Hergert J."/>
            <person name="Casey R."/>
            <person name="Wagner J."/>
            <person name="Young E.L."/>
            <person name="Oakeson K.F."/>
        </authorList>
    </citation>
    <scope>NUCLEOTIDE SEQUENCE [LARGE SCALE GENOMIC DNA]</scope>
    <source>
        <strain evidence="2 3">1760953</strain>
    </source>
</reference>
<dbReference type="Proteomes" id="UP001234585">
    <property type="component" value="Chromosome"/>
</dbReference>
<sequence length="63" mass="7107">MIDERERRIKARAFELWQKEGSLDGRSLGHWLQAEREIDDEADESVGEDPTEAIGLAAAVNPQ</sequence>
<dbReference type="Pfam" id="PF11154">
    <property type="entry name" value="DUF2934"/>
    <property type="match status" value="1"/>
</dbReference>
<feature type="region of interest" description="Disordered" evidence="1">
    <location>
        <begin position="40"/>
        <end position="63"/>
    </location>
</feature>
<name>A0AA50CQB0_9HYPH</name>
<gene>
    <name evidence="2" type="ORF">Q9313_06430</name>
</gene>
<dbReference type="AlphaFoldDB" id="A0AA50CQB0"/>
<dbReference type="RefSeq" id="WP_306038317.1">
    <property type="nucleotide sequence ID" value="NZ_CP132302.1"/>
</dbReference>